<dbReference type="Proteomes" id="UP000828390">
    <property type="component" value="Unassembled WGS sequence"/>
</dbReference>
<sequence>MKQSTGQCIDAFHVNMSNEECCSAGGGNTVSWTPHTVTSDIFNLNFFADGASSCQPCHRE</sequence>
<keyword evidence="6" id="KW-1185">Reference proteome</keyword>
<dbReference type="Gene3D" id="3.90.290.10">
    <property type="entry name" value="TGF-beta binding (TB) domain"/>
    <property type="match status" value="1"/>
</dbReference>
<reference evidence="5" key="1">
    <citation type="journal article" date="2019" name="bioRxiv">
        <title>The Genome of the Zebra Mussel, Dreissena polymorpha: A Resource for Invasive Species Research.</title>
        <authorList>
            <person name="McCartney M.A."/>
            <person name="Auch B."/>
            <person name="Kono T."/>
            <person name="Mallez S."/>
            <person name="Zhang Y."/>
            <person name="Obille A."/>
            <person name="Becker A."/>
            <person name="Abrahante J.E."/>
            <person name="Garbe J."/>
            <person name="Badalamenti J.P."/>
            <person name="Herman A."/>
            <person name="Mangelson H."/>
            <person name="Liachko I."/>
            <person name="Sullivan S."/>
            <person name="Sone E.D."/>
            <person name="Koren S."/>
            <person name="Silverstein K.A.T."/>
            <person name="Beckman K.B."/>
            <person name="Gohl D.M."/>
        </authorList>
    </citation>
    <scope>NUCLEOTIDE SEQUENCE</scope>
    <source>
        <strain evidence="5">Duluth1</strain>
        <tissue evidence="5">Whole animal</tissue>
    </source>
</reference>
<evidence type="ECO:0000313" key="5">
    <source>
        <dbReference type="EMBL" id="KAH3833613.1"/>
    </source>
</evidence>
<gene>
    <name evidence="5" type="ORF">DPMN_106925</name>
</gene>
<keyword evidence="4" id="KW-0325">Glycoprotein</keyword>
<dbReference type="AlphaFoldDB" id="A0A9D4K5X3"/>
<dbReference type="EMBL" id="JAIWYP010000004">
    <property type="protein sequence ID" value="KAH3833613.1"/>
    <property type="molecule type" value="Genomic_DNA"/>
</dbReference>
<evidence type="ECO:0000256" key="3">
    <source>
        <dbReference type="ARBA" id="ARBA00023157"/>
    </source>
</evidence>
<evidence type="ECO:0000313" key="6">
    <source>
        <dbReference type="Proteomes" id="UP000828390"/>
    </source>
</evidence>
<evidence type="ECO:0000256" key="1">
    <source>
        <dbReference type="ARBA" id="ARBA00022729"/>
    </source>
</evidence>
<comment type="caution">
    <text evidence="5">The sequence shown here is derived from an EMBL/GenBank/DDBJ whole genome shotgun (WGS) entry which is preliminary data.</text>
</comment>
<evidence type="ECO:0000256" key="2">
    <source>
        <dbReference type="ARBA" id="ARBA00022737"/>
    </source>
</evidence>
<keyword evidence="1" id="KW-0732">Signal</keyword>
<evidence type="ECO:0000256" key="4">
    <source>
        <dbReference type="ARBA" id="ARBA00023180"/>
    </source>
</evidence>
<dbReference type="Pfam" id="PF21333">
    <property type="entry name" value="FST_N"/>
    <property type="match status" value="1"/>
</dbReference>
<proteinExistence type="predicted"/>
<protein>
    <submittedName>
        <fullName evidence="5">Uncharacterized protein</fullName>
    </submittedName>
</protein>
<keyword evidence="2" id="KW-0677">Repeat</keyword>
<organism evidence="5 6">
    <name type="scientific">Dreissena polymorpha</name>
    <name type="common">Zebra mussel</name>
    <name type="synonym">Mytilus polymorpha</name>
    <dbReference type="NCBI Taxonomy" id="45954"/>
    <lineage>
        <taxon>Eukaryota</taxon>
        <taxon>Metazoa</taxon>
        <taxon>Spiralia</taxon>
        <taxon>Lophotrochozoa</taxon>
        <taxon>Mollusca</taxon>
        <taxon>Bivalvia</taxon>
        <taxon>Autobranchia</taxon>
        <taxon>Heteroconchia</taxon>
        <taxon>Euheterodonta</taxon>
        <taxon>Imparidentia</taxon>
        <taxon>Neoheterodontei</taxon>
        <taxon>Myida</taxon>
        <taxon>Dreissenoidea</taxon>
        <taxon>Dreissenidae</taxon>
        <taxon>Dreissena</taxon>
    </lineage>
</organism>
<name>A0A9D4K5X3_DREPO</name>
<keyword evidence="3" id="KW-1015">Disulfide bond</keyword>
<dbReference type="InterPro" id="IPR036773">
    <property type="entry name" value="TB_dom_sf"/>
</dbReference>
<reference evidence="5" key="2">
    <citation type="submission" date="2020-11" db="EMBL/GenBank/DDBJ databases">
        <authorList>
            <person name="McCartney M.A."/>
            <person name="Auch B."/>
            <person name="Kono T."/>
            <person name="Mallez S."/>
            <person name="Becker A."/>
            <person name="Gohl D.M."/>
            <person name="Silverstein K.A.T."/>
            <person name="Koren S."/>
            <person name="Bechman K.B."/>
            <person name="Herman A."/>
            <person name="Abrahante J.E."/>
            <person name="Garbe J."/>
        </authorList>
    </citation>
    <scope>NUCLEOTIDE SEQUENCE</scope>
    <source>
        <strain evidence="5">Duluth1</strain>
        <tissue evidence="5">Whole animal</tissue>
    </source>
</reference>
<accession>A0A9D4K5X3</accession>